<name>A0A7M1T3B0_9FLAO</name>
<dbReference type="RefSeq" id="WP_193439868.1">
    <property type="nucleotide sequence ID" value="NZ_CP063145.1"/>
</dbReference>
<reference evidence="2 3" key="1">
    <citation type="submission" date="2020-10" db="EMBL/GenBank/DDBJ databases">
        <title>Complete genome of Cruoricapor ignavus strain M1214 isolated from the blood culture of a febrile patient.</title>
        <authorList>
            <person name="Guglielmino C.J.D."/>
        </authorList>
    </citation>
    <scope>NUCLEOTIDE SEQUENCE [LARGE SCALE GENOMIC DNA]</scope>
    <source>
        <strain evidence="2 3">M1214</strain>
    </source>
</reference>
<dbReference type="AlphaFoldDB" id="A0A7M1T3B0"/>
<accession>A0A7M1T3B0</accession>
<dbReference type="Proteomes" id="UP000593605">
    <property type="component" value="Chromosome"/>
</dbReference>
<organism evidence="2 3">
    <name type="scientific">Cruoricaptor ignavus</name>
    <dbReference type="NCBI Taxonomy" id="1118202"/>
    <lineage>
        <taxon>Bacteria</taxon>
        <taxon>Pseudomonadati</taxon>
        <taxon>Bacteroidota</taxon>
        <taxon>Flavobacteriia</taxon>
        <taxon>Flavobacteriales</taxon>
        <taxon>Weeksellaceae</taxon>
        <taxon>Cruoricaptor</taxon>
    </lineage>
</organism>
<evidence type="ECO:0000313" key="2">
    <source>
        <dbReference type="EMBL" id="QOR73767.1"/>
    </source>
</evidence>
<evidence type="ECO:0000313" key="3">
    <source>
        <dbReference type="Proteomes" id="UP000593605"/>
    </source>
</evidence>
<gene>
    <name evidence="2" type="primary">mobC</name>
    <name evidence="2" type="ORF">IMZ16_09695</name>
</gene>
<protein>
    <submittedName>
        <fullName evidence="2">Plasmid mobilization relaxosome protein MobC</fullName>
    </submittedName>
</protein>
<proteinExistence type="predicted"/>
<evidence type="ECO:0000259" key="1">
    <source>
        <dbReference type="Pfam" id="PF05713"/>
    </source>
</evidence>
<sequence>MEKEDYLKIRISKSQKSRWKTICKKRNISLTSLIIHSVEGRIQDDERRKVLAFIESQDNIFKKIETNINQVAKMVNGQRYISEIQLKDFAGQLQSIVKLKEKQNQIFIKIYALLSDDC</sequence>
<dbReference type="Pfam" id="PF05713">
    <property type="entry name" value="MobC"/>
    <property type="match status" value="1"/>
</dbReference>
<dbReference type="KEGG" id="civ:IMZ16_09695"/>
<feature type="domain" description="Bacterial mobilisation" evidence="1">
    <location>
        <begin position="63"/>
        <end position="98"/>
    </location>
</feature>
<dbReference type="EMBL" id="CP063145">
    <property type="protein sequence ID" value="QOR73767.1"/>
    <property type="molecule type" value="Genomic_DNA"/>
</dbReference>
<dbReference type="InterPro" id="IPR008687">
    <property type="entry name" value="MobC"/>
</dbReference>